<sequence>MATRPPAPDSPAAESTPHTPKNPTNRSTPHRKPTPQASQYGPVHAVQSSRGI</sequence>
<gene>
    <name evidence="2" type="ORF">AOQ84DRAFT_352442</name>
</gene>
<keyword evidence="3" id="KW-1185">Reference proteome</keyword>
<proteinExistence type="predicted"/>
<protein>
    <submittedName>
        <fullName evidence="2">Uncharacterized protein</fullName>
    </submittedName>
</protein>
<dbReference type="AlphaFoldDB" id="A0A8E2JWU6"/>
<dbReference type="EMBL" id="KV748854">
    <property type="protein sequence ID" value="OCL12605.1"/>
    <property type="molecule type" value="Genomic_DNA"/>
</dbReference>
<evidence type="ECO:0000256" key="1">
    <source>
        <dbReference type="SAM" id="MobiDB-lite"/>
    </source>
</evidence>
<feature type="compositionally biased region" description="Polar residues" evidence="1">
    <location>
        <begin position="16"/>
        <end position="27"/>
    </location>
</feature>
<accession>A0A8E2JWU6</accession>
<dbReference type="Proteomes" id="UP000250140">
    <property type="component" value="Unassembled WGS sequence"/>
</dbReference>
<feature type="region of interest" description="Disordered" evidence="1">
    <location>
        <begin position="1"/>
        <end position="52"/>
    </location>
</feature>
<organism evidence="2 3">
    <name type="scientific">Glonium stellatum</name>
    <dbReference type="NCBI Taxonomy" id="574774"/>
    <lineage>
        <taxon>Eukaryota</taxon>
        <taxon>Fungi</taxon>
        <taxon>Dikarya</taxon>
        <taxon>Ascomycota</taxon>
        <taxon>Pezizomycotina</taxon>
        <taxon>Dothideomycetes</taxon>
        <taxon>Pleosporomycetidae</taxon>
        <taxon>Gloniales</taxon>
        <taxon>Gloniaceae</taxon>
        <taxon>Glonium</taxon>
    </lineage>
</organism>
<reference evidence="2 3" key="1">
    <citation type="journal article" date="2016" name="Nat. Commun.">
        <title>Ectomycorrhizal ecology is imprinted in the genome of the dominant symbiotic fungus Cenococcum geophilum.</title>
        <authorList>
            <consortium name="DOE Joint Genome Institute"/>
            <person name="Peter M."/>
            <person name="Kohler A."/>
            <person name="Ohm R.A."/>
            <person name="Kuo A."/>
            <person name="Krutzmann J."/>
            <person name="Morin E."/>
            <person name="Arend M."/>
            <person name="Barry K.W."/>
            <person name="Binder M."/>
            <person name="Choi C."/>
            <person name="Clum A."/>
            <person name="Copeland A."/>
            <person name="Grisel N."/>
            <person name="Haridas S."/>
            <person name="Kipfer T."/>
            <person name="LaButti K."/>
            <person name="Lindquist E."/>
            <person name="Lipzen A."/>
            <person name="Maire R."/>
            <person name="Meier B."/>
            <person name="Mihaltcheva S."/>
            <person name="Molinier V."/>
            <person name="Murat C."/>
            <person name="Poggeler S."/>
            <person name="Quandt C.A."/>
            <person name="Sperisen C."/>
            <person name="Tritt A."/>
            <person name="Tisserant E."/>
            <person name="Crous P.W."/>
            <person name="Henrissat B."/>
            <person name="Nehls U."/>
            <person name="Egli S."/>
            <person name="Spatafora J.W."/>
            <person name="Grigoriev I.V."/>
            <person name="Martin F.M."/>
        </authorList>
    </citation>
    <scope>NUCLEOTIDE SEQUENCE [LARGE SCALE GENOMIC DNA]</scope>
    <source>
        <strain evidence="2 3">CBS 207.34</strain>
    </source>
</reference>
<name>A0A8E2JWU6_9PEZI</name>
<evidence type="ECO:0000313" key="3">
    <source>
        <dbReference type="Proteomes" id="UP000250140"/>
    </source>
</evidence>
<evidence type="ECO:0000313" key="2">
    <source>
        <dbReference type="EMBL" id="OCL12605.1"/>
    </source>
</evidence>